<evidence type="ECO:0000313" key="4">
    <source>
        <dbReference type="Proteomes" id="UP000724874"/>
    </source>
</evidence>
<proteinExistence type="predicted"/>
<dbReference type="PROSITE" id="PS51038">
    <property type="entry name" value="BAH"/>
    <property type="match status" value="1"/>
</dbReference>
<feature type="compositionally biased region" description="Low complexity" evidence="1">
    <location>
        <begin position="368"/>
        <end position="377"/>
    </location>
</feature>
<dbReference type="EMBL" id="JADNYJ010000008">
    <property type="protein sequence ID" value="KAF8909646.1"/>
    <property type="molecule type" value="Genomic_DNA"/>
</dbReference>
<evidence type="ECO:0000256" key="1">
    <source>
        <dbReference type="SAM" id="MobiDB-lite"/>
    </source>
</evidence>
<dbReference type="OrthoDB" id="10259622at2759"/>
<feature type="region of interest" description="Disordered" evidence="1">
    <location>
        <begin position="241"/>
        <end position="304"/>
    </location>
</feature>
<dbReference type="CDD" id="cd04370">
    <property type="entry name" value="BAH"/>
    <property type="match status" value="1"/>
</dbReference>
<dbReference type="PANTHER" id="PTHR46364">
    <property type="entry name" value="OS08G0421900 PROTEIN"/>
    <property type="match status" value="1"/>
</dbReference>
<organism evidence="3 4">
    <name type="scientific">Gymnopilus junonius</name>
    <name type="common">Spectacular rustgill mushroom</name>
    <name type="synonym">Gymnopilus spectabilis subsp. junonius</name>
    <dbReference type="NCBI Taxonomy" id="109634"/>
    <lineage>
        <taxon>Eukaryota</taxon>
        <taxon>Fungi</taxon>
        <taxon>Dikarya</taxon>
        <taxon>Basidiomycota</taxon>
        <taxon>Agaricomycotina</taxon>
        <taxon>Agaricomycetes</taxon>
        <taxon>Agaricomycetidae</taxon>
        <taxon>Agaricales</taxon>
        <taxon>Agaricineae</taxon>
        <taxon>Hymenogastraceae</taxon>
        <taxon>Gymnopilus</taxon>
    </lineage>
</organism>
<dbReference type="InterPro" id="IPR001025">
    <property type="entry name" value="BAH_dom"/>
</dbReference>
<dbReference type="Gene3D" id="2.30.30.490">
    <property type="match status" value="1"/>
</dbReference>
<gene>
    <name evidence="3" type="ORF">CPB84DRAFT_1765103</name>
</gene>
<keyword evidence="4" id="KW-1185">Reference proteome</keyword>
<protein>
    <recommendedName>
        <fullName evidence="2">BAH domain-containing protein</fullName>
    </recommendedName>
</protein>
<feature type="region of interest" description="Disordered" evidence="1">
    <location>
        <begin position="336"/>
        <end position="388"/>
    </location>
</feature>
<dbReference type="Proteomes" id="UP000724874">
    <property type="component" value="Unassembled WGS sequence"/>
</dbReference>
<feature type="domain" description="BAH" evidence="2">
    <location>
        <begin position="65"/>
        <end position="196"/>
    </location>
</feature>
<dbReference type="GO" id="GO:0003682">
    <property type="term" value="F:chromatin binding"/>
    <property type="evidence" value="ECO:0007669"/>
    <property type="project" value="InterPro"/>
</dbReference>
<evidence type="ECO:0000313" key="3">
    <source>
        <dbReference type="EMBL" id="KAF8909646.1"/>
    </source>
</evidence>
<comment type="caution">
    <text evidence="3">The sequence shown here is derived from an EMBL/GenBank/DDBJ whole genome shotgun (WGS) entry which is preliminary data.</text>
</comment>
<dbReference type="InterPro" id="IPR043151">
    <property type="entry name" value="BAH_sf"/>
</dbReference>
<accession>A0A9P5NZW7</accession>
<sequence length="523" mass="57708">MFAYPSFCFFPTQYGSRTTSTGKATKKAAKYKAENEGNISKEQFAKMKSYGTFVVSDPDTGEAAYKFKRGDIAAILPHGRDPGEELDLSNYWVGVIKDIRALILDDDMNTVWAKVNWYYSGQDVKNAIKSFDQSAIGNYERIQAEHEDIVGSESFESVLNLIKFNEHDPEQAFIPRDHFYYRYSFELRARTVKPKPGSSGCTCLKPYDPNDLNPSRAMHFCPRPSCRKAYHQDCLLDAKSIETSPPVPKASTSSQKPAKKPEQTRRSARKHASPVKKPVPSRLTSKVTFEEADVEPNASSTSTNSRALRLLACSPDTDDPVDLEFLVPLTMISVGPSTSQRDAEADEDSDTIVAQPPKKKRRGPGRPPSSRKVPSSSQAQNQIQEPRSLASVLSEIPSDLLEIAQQPMVRGGAFIKGGVSGNIGFVTRARRLVYKILEGEKGIAEMTQRVDVPLNVNVNGSKSTNGGSGGVSGNLNMMKWEEEVFGADRREGFDVDEENAIVRIAGSRKTLPALVCPHCRSVI</sequence>
<name>A0A9P5NZW7_GYMJU</name>
<evidence type="ECO:0000259" key="2">
    <source>
        <dbReference type="PROSITE" id="PS51038"/>
    </source>
</evidence>
<reference evidence="3" key="1">
    <citation type="submission" date="2020-11" db="EMBL/GenBank/DDBJ databases">
        <authorList>
            <consortium name="DOE Joint Genome Institute"/>
            <person name="Ahrendt S."/>
            <person name="Riley R."/>
            <person name="Andreopoulos W."/>
            <person name="LaButti K."/>
            <person name="Pangilinan J."/>
            <person name="Ruiz-duenas F.J."/>
            <person name="Barrasa J.M."/>
            <person name="Sanchez-Garcia M."/>
            <person name="Camarero S."/>
            <person name="Miyauchi S."/>
            <person name="Serrano A."/>
            <person name="Linde D."/>
            <person name="Babiker R."/>
            <person name="Drula E."/>
            <person name="Ayuso-Fernandez I."/>
            <person name="Pacheco R."/>
            <person name="Padilla G."/>
            <person name="Ferreira P."/>
            <person name="Barriuso J."/>
            <person name="Kellner H."/>
            <person name="Castanera R."/>
            <person name="Alfaro M."/>
            <person name="Ramirez L."/>
            <person name="Pisabarro A.G."/>
            <person name="Kuo A."/>
            <person name="Tritt A."/>
            <person name="Lipzen A."/>
            <person name="He G."/>
            <person name="Yan M."/>
            <person name="Ng V."/>
            <person name="Cullen D."/>
            <person name="Martin F."/>
            <person name="Rosso M.-N."/>
            <person name="Henrissat B."/>
            <person name="Hibbett D."/>
            <person name="Martinez A.T."/>
            <person name="Grigoriev I.V."/>
        </authorList>
    </citation>
    <scope>NUCLEOTIDE SEQUENCE</scope>
    <source>
        <strain evidence="3">AH 44721</strain>
    </source>
</reference>
<dbReference type="AlphaFoldDB" id="A0A9P5NZW7"/>